<proteinExistence type="inferred from homology"/>
<feature type="compositionally biased region" description="Basic and acidic residues" evidence="2">
    <location>
        <begin position="419"/>
        <end position="436"/>
    </location>
</feature>
<feature type="compositionally biased region" description="Basic and acidic residues" evidence="2">
    <location>
        <begin position="548"/>
        <end position="567"/>
    </location>
</feature>
<feature type="domain" description="SKI-interacting protein SKIP SNW" evidence="3">
    <location>
        <begin position="174"/>
        <end position="330"/>
    </location>
</feature>
<evidence type="ECO:0000313" key="4">
    <source>
        <dbReference type="EMBL" id="KAG8461899.1"/>
    </source>
</evidence>
<comment type="caution">
    <text evidence="4">The sequence shown here is derived from an EMBL/GenBank/DDBJ whole genome shotgun (WGS) entry which is preliminary data.</text>
</comment>
<feature type="compositionally biased region" description="Basic and acidic residues" evidence="2">
    <location>
        <begin position="308"/>
        <end position="330"/>
    </location>
</feature>
<feature type="compositionally biased region" description="Pro residues" evidence="2">
    <location>
        <begin position="340"/>
        <end position="351"/>
    </location>
</feature>
<comment type="similarity">
    <text evidence="1">Belongs to the SNW family.</text>
</comment>
<dbReference type="GO" id="GO:0000398">
    <property type="term" value="P:mRNA splicing, via spliceosome"/>
    <property type="evidence" value="ECO:0007669"/>
    <property type="project" value="InterPro"/>
</dbReference>
<dbReference type="EMBL" id="JAGTXO010000023">
    <property type="protein sequence ID" value="KAG8461899.1"/>
    <property type="molecule type" value="Genomic_DNA"/>
</dbReference>
<accession>A0A8J5XK21</accession>
<feature type="region of interest" description="Disordered" evidence="2">
    <location>
        <begin position="308"/>
        <end position="448"/>
    </location>
</feature>
<reference evidence="4" key="1">
    <citation type="submission" date="2021-05" db="EMBL/GenBank/DDBJ databases">
        <title>The genome of the haptophyte Pavlova lutheri (Diacronema luteri, Pavlovales) - a model for lipid biosynthesis in eukaryotic algae.</title>
        <authorList>
            <person name="Hulatt C.J."/>
            <person name="Posewitz M.C."/>
        </authorList>
    </citation>
    <scope>NUCLEOTIDE SEQUENCE</scope>
    <source>
        <strain evidence="4">NIVA-4/92</strain>
    </source>
</reference>
<name>A0A8J5XK21_DIALT</name>
<dbReference type="InterPro" id="IPR017862">
    <property type="entry name" value="SKI-int_prot_SKIP"/>
</dbReference>
<evidence type="ECO:0000259" key="3">
    <source>
        <dbReference type="Pfam" id="PF02731"/>
    </source>
</evidence>
<dbReference type="Pfam" id="PF02731">
    <property type="entry name" value="SKIP_SNW"/>
    <property type="match status" value="1"/>
</dbReference>
<dbReference type="PANTHER" id="PTHR12096">
    <property type="entry name" value="NUCLEAR PROTEIN SKIP-RELATED"/>
    <property type="match status" value="1"/>
</dbReference>
<feature type="compositionally biased region" description="Gly residues" evidence="2">
    <location>
        <begin position="526"/>
        <end position="540"/>
    </location>
</feature>
<dbReference type="InterPro" id="IPR004015">
    <property type="entry name" value="SKI-int_prot_SKIP_SNW-dom"/>
</dbReference>
<feature type="region of interest" description="Disordered" evidence="2">
    <location>
        <begin position="146"/>
        <end position="168"/>
    </location>
</feature>
<dbReference type="OMA" id="YGQRRGW"/>
<feature type="region of interest" description="Disordered" evidence="2">
    <location>
        <begin position="205"/>
        <end position="228"/>
    </location>
</feature>
<dbReference type="Proteomes" id="UP000751190">
    <property type="component" value="Unassembled WGS sequence"/>
</dbReference>
<feature type="compositionally biased region" description="Basic and acidic residues" evidence="2">
    <location>
        <begin position="40"/>
        <end position="51"/>
    </location>
</feature>
<feature type="region of interest" description="Disordered" evidence="2">
    <location>
        <begin position="519"/>
        <end position="567"/>
    </location>
</feature>
<evidence type="ECO:0000313" key="5">
    <source>
        <dbReference type="Proteomes" id="UP000751190"/>
    </source>
</evidence>
<sequence length="567" mass="59897">MAMQGLAAILPAPVGAQQPLTLGAAERSAKPPPKDIPPYGERKGWKPRSQDDFADGGAFPEVHVAQYPLDMGRKGKAGSQVVALTTDGAGTVKYDAIARVGQRDSTKVYTSLSDLREHGASAAELARPDDEQLAATTAATKEALDSALGAQQAASGRMRGLPQTGKAAERAAPTFIRYTPSEGGGGNVQGRVIRMVEAAKDPLEPPKFKQRRVPNGPPSPPAPVMHSPERKLTAEDRAAWKIPPCVSSWKNAKGYTVPLDKRLAADGRGLQAVQISDNFAKLSESLYIAERAAREEVERRSQLQKKLAMREKASKEDELRLLAQRARAERAAALGDRPLGAPPPPPPPPGGPSGGAAAAHAAHAEDDAEDDAETLALAAEREELRRERKRERERERRLEGGGAAAVSGAGGGGAGGGDEGAKRSKQGKERERDISEKIALGQAAPTGGESLYDQRLFNQSQGMASGLGGDEDAYNIYDKALFAQTSAGALYRPKRSDADGWGGDEDAVAAQVERGARFRPDRGFAGTEGGGGGSARGGGPVAFEEEHDPFGLEHMVSEAERAKRTER</sequence>
<keyword evidence="5" id="KW-1185">Reference proteome</keyword>
<evidence type="ECO:0000256" key="1">
    <source>
        <dbReference type="ARBA" id="ARBA00010197"/>
    </source>
</evidence>
<feature type="compositionally biased region" description="Gly residues" evidence="2">
    <location>
        <begin position="400"/>
        <end position="418"/>
    </location>
</feature>
<dbReference type="OrthoDB" id="666364at2759"/>
<protein>
    <recommendedName>
        <fullName evidence="3">SKI-interacting protein SKIP SNW domain-containing protein</fullName>
    </recommendedName>
</protein>
<evidence type="ECO:0000256" key="2">
    <source>
        <dbReference type="SAM" id="MobiDB-lite"/>
    </source>
</evidence>
<gene>
    <name evidence="4" type="ORF">KFE25_013918</name>
</gene>
<feature type="compositionally biased region" description="Basic and acidic residues" evidence="2">
    <location>
        <begin position="379"/>
        <end position="399"/>
    </location>
</feature>
<dbReference type="GO" id="GO:0005681">
    <property type="term" value="C:spliceosomal complex"/>
    <property type="evidence" value="ECO:0007669"/>
    <property type="project" value="InterPro"/>
</dbReference>
<dbReference type="AlphaFoldDB" id="A0A8J5XK21"/>
<feature type="region of interest" description="Disordered" evidence="2">
    <location>
        <begin position="20"/>
        <end position="56"/>
    </location>
</feature>
<organism evidence="4 5">
    <name type="scientific">Diacronema lutheri</name>
    <name type="common">Unicellular marine alga</name>
    <name type="synonym">Monochrysis lutheri</name>
    <dbReference type="NCBI Taxonomy" id="2081491"/>
    <lineage>
        <taxon>Eukaryota</taxon>
        <taxon>Haptista</taxon>
        <taxon>Haptophyta</taxon>
        <taxon>Pavlovophyceae</taxon>
        <taxon>Pavlovales</taxon>
        <taxon>Pavlovaceae</taxon>
        <taxon>Diacronema</taxon>
    </lineage>
</organism>